<evidence type="ECO:0000256" key="7">
    <source>
        <dbReference type="ARBA" id="ARBA00022692"/>
    </source>
</evidence>
<accession>A0AAN9UI06</accession>
<keyword evidence="19" id="KW-1185">Reference proteome</keyword>
<evidence type="ECO:0000256" key="14">
    <source>
        <dbReference type="ARBA" id="ARBA00030753"/>
    </source>
</evidence>
<keyword evidence="8" id="KW-0999">Mitochondrion inner membrane</keyword>
<evidence type="ECO:0000256" key="3">
    <source>
        <dbReference type="ARBA" id="ARBA00008915"/>
    </source>
</evidence>
<dbReference type="GO" id="GO:0005743">
    <property type="term" value="C:mitochondrial inner membrane"/>
    <property type="evidence" value="ECO:0007669"/>
    <property type="project" value="UniProtKB-SubCell"/>
</dbReference>
<evidence type="ECO:0000256" key="6">
    <source>
        <dbReference type="ARBA" id="ARBA00022660"/>
    </source>
</evidence>
<evidence type="ECO:0000256" key="8">
    <source>
        <dbReference type="ARBA" id="ARBA00022792"/>
    </source>
</evidence>
<evidence type="ECO:0000256" key="9">
    <source>
        <dbReference type="ARBA" id="ARBA00022946"/>
    </source>
</evidence>
<dbReference type="Pfam" id="PF10183">
    <property type="entry name" value="ESSS"/>
    <property type="match status" value="1"/>
</dbReference>
<dbReference type="InterPro" id="IPR019329">
    <property type="entry name" value="NADH_UbQ_OxRdtase_ESSS_su"/>
</dbReference>
<keyword evidence="7" id="KW-0812">Transmembrane</keyword>
<evidence type="ECO:0000256" key="11">
    <source>
        <dbReference type="ARBA" id="ARBA00022989"/>
    </source>
</evidence>
<evidence type="ECO:0000256" key="1">
    <source>
        <dbReference type="ARBA" id="ARBA00003195"/>
    </source>
</evidence>
<keyword evidence="6" id="KW-0679">Respiratory chain</keyword>
<evidence type="ECO:0000256" key="5">
    <source>
        <dbReference type="ARBA" id="ARBA00022448"/>
    </source>
</evidence>
<comment type="subunit">
    <text evidence="16">Complex I is composed of 45 different subunits. Interacts with BCAP31.</text>
</comment>
<evidence type="ECO:0000313" key="19">
    <source>
        <dbReference type="Proteomes" id="UP001320245"/>
    </source>
</evidence>
<reference evidence="18 19" key="1">
    <citation type="journal article" date="2023" name="PLoS ONE">
        <title>Cytospora paraplurivora sp. nov. isolated from orchards with fruit tree decline syndrome in Ontario, Canada.</title>
        <authorList>
            <person name="Ilyukhin E."/>
            <person name="Nguyen H.D.T."/>
            <person name="Castle A.J."/>
            <person name="Ellouze W."/>
        </authorList>
    </citation>
    <scope>NUCLEOTIDE SEQUENCE [LARGE SCALE GENOMIC DNA]</scope>
    <source>
        <strain evidence="18 19">FDS-564</strain>
    </source>
</reference>
<sequence length="128" mass="13830">MRVFRPTGGAAGAIARAINNTTLTTTTQTTGRLATSRAFSVSQRRAGGGGHGPQFDPPGGYLFGIKPGEKAENEGWENMMYYGFCGSLLLTGIAYAFKPDTSIQTWALEEARRRLEAEGILEDPDKKQ</sequence>
<protein>
    <recommendedName>
        <fullName evidence="4">NADH dehydrogenase [ubiquinone] 1 beta subcomplex subunit 11, mitochondrial</fullName>
    </recommendedName>
    <alternativeName>
        <fullName evidence="15">Complex I-ESSS</fullName>
    </alternativeName>
    <alternativeName>
        <fullName evidence="14">NADH-ubiquinone oxidoreductase ESSS subunit</fullName>
    </alternativeName>
</protein>
<dbReference type="PANTHER" id="PTHR40637:SF1">
    <property type="entry name" value="ESSS SUBUNIT OF NADH:UBIQUINONE OXIDOREDUCTASE (COMPLEX I) PROTEIN"/>
    <property type="match status" value="1"/>
</dbReference>
<keyword evidence="9" id="KW-0809">Transit peptide</keyword>
<keyword evidence="11" id="KW-1133">Transmembrane helix</keyword>
<keyword evidence="10" id="KW-0249">Electron transport</keyword>
<dbReference type="AlphaFoldDB" id="A0AAN9UI06"/>
<evidence type="ECO:0000256" key="4">
    <source>
        <dbReference type="ARBA" id="ARBA00018632"/>
    </source>
</evidence>
<evidence type="ECO:0000313" key="18">
    <source>
        <dbReference type="EMBL" id="KAK7747346.1"/>
    </source>
</evidence>
<evidence type="ECO:0000256" key="12">
    <source>
        <dbReference type="ARBA" id="ARBA00023128"/>
    </source>
</evidence>
<keyword evidence="5" id="KW-0813">Transport</keyword>
<evidence type="ECO:0000256" key="15">
    <source>
        <dbReference type="ARBA" id="ARBA00031387"/>
    </source>
</evidence>
<comment type="subcellular location">
    <subcellularLocation>
        <location evidence="2">Mitochondrion inner membrane</location>
        <topology evidence="2">Single-pass membrane protein</topology>
    </subcellularLocation>
</comment>
<dbReference type="PANTHER" id="PTHR40637">
    <property type="entry name" value="ESSS SUBUNIT OF NADH:UBIQUINONE OXIDOREDUCTASE (COMPLEX I) PROTEIN"/>
    <property type="match status" value="1"/>
</dbReference>
<evidence type="ECO:0000256" key="2">
    <source>
        <dbReference type="ARBA" id="ARBA00004434"/>
    </source>
</evidence>
<dbReference type="EMBL" id="JAJSPL020000004">
    <property type="protein sequence ID" value="KAK7747346.1"/>
    <property type="molecule type" value="Genomic_DNA"/>
</dbReference>
<organism evidence="18 19">
    <name type="scientific">Cytospora paraplurivora</name>
    <dbReference type="NCBI Taxonomy" id="2898453"/>
    <lineage>
        <taxon>Eukaryota</taxon>
        <taxon>Fungi</taxon>
        <taxon>Dikarya</taxon>
        <taxon>Ascomycota</taxon>
        <taxon>Pezizomycotina</taxon>
        <taxon>Sordariomycetes</taxon>
        <taxon>Sordariomycetidae</taxon>
        <taxon>Diaporthales</taxon>
        <taxon>Cytosporaceae</taxon>
        <taxon>Cytospora</taxon>
    </lineage>
</organism>
<dbReference type="Proteomes" id="UP001320245">
    <property type="component" value="Unassembled WGS sequence"/>
</dbReference>
<proteinExistence type="inferred from homology"/>
<comment type="similarity">
    <text evidence="3">Belongs to the complex I NDUFB11 subunit family.</text>
</comment>
<keyword evidence="13" id="KW-0472">Membrane</keyword>
<gene>
    <name evidence="18" type="ORF">SLS53_001599</name>
</gene>
<evidence type="ECO:0000256" key="16">
    <source>
        <dbReference type="ARBA" id="ARBA00046528"/>
    </source>
</evidence>
<name>A0AAN9UI06_9PEZI</name>
<evidence type="ECO:0000256" key="17">
    <source>
        <dbReference type="SAM" id="MobiDB-lite"/>
    </source>
</evidence>
<evidence type="ECO:0000256" key="13">
    <source>
        <dbReference type="ARBA" id="ARBA00023136"/>
    </source>
</evidence>
<comment type="caution">
    <text evidence="18">The sequence shown here is derived from an EMBL/GenBank/DDBJ whole genome shotgun (WGS) entry which is preliminary data.</text>
</comment>
<keyword evidence="12" id="KW-0496">Mitochondrion</keyword>
<comment type="function">
    <text evidence="1">Accessory subunit of the mitochondrial membrane respiratory chain NADH dehydrogenase (Complex I), that is believed not to be involved in catalysis. Complex I functions in the transfer of electrons from NADH to the respiratory chain. The immediate electron acceptor for the enzyme is believed to be ubiquinone.</text>
</comment>
<feature type="region of interest" description="Disordered" evidence="17">
    <location>
        <begin position="40"/>
        <end position="61"/>
    </location>
</feature>
<evidence type="ECO:0000256" key="10">
    <source>
        <dbReference type="ARBA" id="ARBA00022982"/>
    </source>
</evidence>